<dbReference type="Gene3D" id="2.30.29.30">
    <property type="entry name" value="Pleckstrin-homology domain (PH domain)/Phosphotyrosine-binding domain (PTB)"/>
    <property type="match status" value="1"/>
</dbReference>
<accession>A0ABC8INX0</accession>
<organism evidence="2 3">
    <name type="scientific">Eruca vesicaria subsp. sativa</name>
    <name type="common">Garden rocket</name>
    <name type="synonym">Eruca sativa</name>
    <dbReference type="NCBI Taxonomy" id="29727"/>
    <lineage>
        <taxon>Eukaryota</taxon>
        <taxon>Viridiplantae</taxon>
        <taxon>Streptophyta</taxon>
        <taxon>Embryophyta</taxon>
        <taxon>Tracheophyta</taxon>
        <taxon>Spermatophyta</taxon>
        <taxon>Magnoliopsida</taxon>
        <taxon>eudicotyledons</taxon>
        <taxon>Gunneridae</taxon>
        <taxon>Pentapetalae</taxon>
        <taxon>rosids</taxon>
        <taxon>malvids</taxon>
        <taxon>Brassicales</taxon>
        <taxon>Brassicaceae</taxon>
        <taxon>Brassiceae</taxon>
        <taxon>Eruca</taxon>
    </lineage>
</organism>
<dbReference type="InterPro" id="IPR012466">
    <property type="entry name" value="NECAP_PHear"/>
</dbReference>
<dbReference type="EMBL" id="CAKOAT010032225">
    <property type="protein sequence ID" value="CAH8285840.1"/>
    <property type="molecule type" value="Genomic_DNA"/>
</dbReference>
<dbReference type="InterPro" id="IPR011993">
    <property type="entry name" value="PH-like_dom_sf"/>
</dbReference>
<dbReference type="SUPFAM" id="SSF50729">
    <property type="entry name" value="PH domain-like"/>
    <property type="match status" value="1"/>
</dbReference>
<dbReference type="Pfam" id="PF07933">
    <property type="entry name" value="DUF1681"/>
    <property type="match status" value="1"/>
</dbReference>
<keyword evidence="3" id="KW-1185">Reference proteome</keyword>
<evidence type="ECO:0000313" key="3">
    <source>
        <dbReference type="Proteomes" id="UP001642260"/>
    </source>
</evidence>
<protein>
    <recommendedName>
        <fullName evidence="1">NECAP PHear domain-containing protein</fullName>
    </recommendedName>
</protein>
<dbReference type="Proteomes" id="UP001642260">
    <property type="component" value="Unassembled WGS sequence"/>
</dbReference>
<name>A0ABC8INX0_ERUVS</name>
<feature type="domain" description="NECAP PHear" evidence="1">
    <location>
        <begin position="6"/>
        <end position="65"/>
    </location>
</feature>
<gene>
    <name evidence="2" type="ORF">ERUC_LOCUS934</name>
</gene>
<reference evidence="2 3" key="1">
    <citation type="submission" date="2022-03" db="EMBL/GenBank/DDBJ databases">
        <authorList>
            <person name="Macdonald S."/>
            <person name="Ahmed S."/>
            <person name="Newling K."/>
        </authorList>
    </citation>
    <scope>NUCLEOTIDE SEQUENCE [LARGE SCALE GENOMIC DNA]</scope>
</reference>
<dbReference type="AlphaFoldDB" id="A0ABC8INX0"/>
<evidence type="ECO:0000259" key="1">
    <source>
        <dbReference type="Pfam" id="PF07933"/>
    </source>
</evidence>
<sequence>MIDPCRADEWNLNKWAWEGELKVVSKGEECIIKIVDKTTRELYAQAFLCDGEPYHVEAVIDSSRWSCSMLLLDSGSGREQKHMTSKQHYMTT</sequence>
<proteinExistence type="predicted"/>
<dbReference type="PANTHER" id="PTHR12847:SF9">
    <property type="entry name" value="NECAP-LIKE PROTEIN CG9132"/>
    <property type="match status" value="1"/>
</dbReference>
<comment type="caution">
    <text evidence="2">The sequence shown here is derived from an EMBL/GenBank/DDBJ whole genome shotgun (WGS) entry which is preliminary data.</text>
</comment>
<dbReference type="PANTHER" id="PTHR12847">
    <property type="entry name" value="ATP-BINDING CASSETTE ABC TRANSPORTER-RELATED"/>
    <property type="match status" value="1"/>
</dbReference>
<evidence type="ECO:0000313" key="2">
    <source>
        <dbReference type="EMBL" id="CAH8285840.1"/>
    </source>
</evidence>